<dbReference type="InterPro" id="IPR018225">
    <property type="entry name" value="Transaldolase_AS"/>
</dbReference>
<dbReference type="GO" id="GO:0016832">
    <property type="term" value="F:aldehyde-lyase activity"/>
    <property type="evidence" value="ECO:0007669"/>
    <property type="project" value="InterPro"/>
</dbReference>
<evidence type="ECO:0000256" key="9">
    <source>
        <dbReference type="HAMAP-Rule" id="MF_00494"/>
    </source>
</evidence>
<dbReference type="GO" id="GO:0005975">
    <property type="term" value="P:carbohydrate metabolic process"/>
    <property type="evidence" value="ECO:0007669"/>
    <property type="project" value="InterPro"/>
</dbReference>
<dbReference type="Gene3D" id="3.20.20.70">
    <property type="entry name" value="Aldolase class I"/>
    <property type="match status" value="1"/>
</dbReference>
<dbReference type="PANTHER" id="PTHR10683">
    <property type="entry name" value="TRANSALDOLASE"/>
    <property type="match status" value="1"/>
</dbReference>
<comment type="pathway">
    <text evidence="2 9">Carbohydrate degradation; pentose phosphate pathway; D-glyceraldehyde 3-phosphate and beta-D-fructose 6-phosphate from D-ribose 5-phosphate and D-xylulose 5-phosphate (non-oxidative stage): step 2/3.</text>
</comment>
<dbReference type="InterPro" id="IPR004731">
    <property type="entry name" value="Transaldolase_3B/F6P_aldolase"/>
</dbReference>
<comment type="function">
    <text evidence="9">Transaldolase is important for the balance of metabolites in the pentose-phosphate pathway.</text>
</comment>
<dbReference type="SUPFAM" id="SSF51569">
    <property type="entry name" value="Aldolase"/>
    <property type="match status" value="1"/>
</dbReference>
<dbReference type="EMBL" id="QNRJ01000005">
    <property type="protein sequence ID" value="RBP04812.1"/>
    <property type="molecule type" value="Genomic_DNA"/>
</dbReference>
<dbReference type="CDD" id="cd00956">
    <property type="entry name" value="Transaldolase_FSA"/>
    <property type="match status" value="1"/>
</dbReference>
<comment type="similarity">
    <text evidence="3 9">Belongs to the transaldolase family. Type 3B subfamily.</text>
</comment>
<dbReference type="UniPathway" id="UPA00115">
    <property type="reaction ID" value="UER00414"/>
</dbReference>
<dbReference type="NCBIfam" id="TIGR00875">
    <property type="entry name" value="fsa_talC_mipB"/>
    <property type="match status" value="1"/>
</dbReference>
<evidence type="ECO:0000256" key="2">
    <source>
        <dbReference type="ARBA" id="ARBA00004857"/>
    </source>
</evidence>
<dbReference type="AlphaFoldDB" id="A0A366EQW2"/>
<dbReference type="EC" id="2.2.1.2" evidence="9"/>
<evidence type="ECO:0000256" key="1">
    <source>
        <dbReference type="ARBA" id="ARBA00004496"/>
    </source>
</evidence>
<comment type="subcellular location">
    <subcellularLocation>
        <location evidence="1 9">Cytoplasm</location>
    </subcellularLocation>
</comment>
<dbReference type="Pfam" id="PF00923">
    <property type="entry name" value="TAL_FSA"/>
    <property type="match status" value="1"/>
</dbReference>
<evidence type="ECO:0000256" key="7">
    <source>
        <dbReference type="ARBA" id="ARBA00023270"/>
    </source>
</evidence>
<keyword evidence="4 9" id="KW-0963">Cytoplasm</keyword>
<keyword evidence="6 9" id="KW-0570">Pentose shunt</keyword>
<accession>A0A366EQW2</accession>
<dbReference type="GO" id="GO:0004801">
    <property type="term" value="F:transaldolase activity"/>
    <property type="evidence" value="ECO:0007669"/>
    <property type="project" value="UniProtKB-UniRule"/>
</dbReference>
<comment type="caution">
    <text evidence="10">The sequence shown here is derived from an EMBL/GenBank/DDBJ whole genome shotgun (WGS) entry which is preliminary data.</text>
</comment>
<evidence type="ECO:0000313" key="10">
    <source>
        <dbReference type="EMBL" id="RBP04812.1"/>
    </source>
</evidence>
<dbReference type="InterPro" id="IPR033919">
    <property type="entry name" value="TSA/FSA_arc/bac"/>
</dbReference>
<name>A0A366EQW2_9BACI</name>
<dbReference type="InterPro" id="IPR022999">
    <property type="entry name" value="Transaldolase_3B"/>
</dbReference>
<dbReference type="FunFam" id="3.20.20.70:FF:000018">
    <property type="entry name" value="Probable transaldolase"/>
    <property type="match status" value="1"/>
</dbReference>
<evidence type="ECO:0000256" key="6">
    <source>
        <dbReference type="ARBA" id="ARBA00023126"/>
    </source>
</evidence>
<comment type="catalytic activity">
    <reaction evidence="8 9">
        <text>D-sedoheptulose 7-phosphate + D-glyceraldehyde 3-phosphate = D-erythrose 4-phosphate + beta-D-fructose 6-phosphate</text>
        <dbReference type="Rhea" id="RHEA:17053"/>
        <dbReference type="ChEBI" id="CHEBI:16897"/>
        <dbReference type="ChEBI" id="CHEBI:57483"/>
        <dbReference type="ChEBI" id="CHEBI:57634"/>
        <dbReference type="ChEBI" id="CHEBI:59776"/>
        <dbReference type="EC" id="2.2.1.2"/>
    </reaction>
</comment>
<dbReference type="GO" id="GO:0005737">
    <property type="term" value="C:cytoplasm"/>
    <property type="evidence" value="ECO:0007669"/>
    <property type="project" value="UniProtKB-SubCell"/>
</dbReference>
<keyword evidence="7 9" id="KW-0704">Schiff base</keyword>
<dbReference type="PROSITE" id="PS00958">
    <property type="entry name" value="TRANSALDOLASE_2"/>
    <property type="match status" value="1"/>
</dbReference>
<dbReference type="Proteomes" id="UP000252118">
    <property type="component" value="Unassembled WGS sequence"/>
</dbReference>
<evidence type="ECO:0000256" key="8">
    <source>
        <dbReference type="ARBA" id="ARBA00048810"/>
    </source>
</evidence>
<proteinExistence type="inferred from homology"/>
<evidence type="ECO:0000256" key="5">
    <source>
        <dbReference type="ARBA" id="ARBA00022679"/>
    </source>
</evidence>
<evidence type="ECO:0000313" key="11">
    <source>
        <dbReference type="Proteomes" id="UP000252118"/>
    </source>
</evidence>
<feature type="active site" description="Schiff-base intermediate with substrate" evidence="9">
    <location>
        <position position="96"/>
    </location>
</feature>
<dbReference type="HAMAP" id="MF_00494">
    <property type="entry name" value="Transaldolase_3b"/>
    <property type="match status" value="1"/>
</dbReference>
<reference evidence="10 11" key="1">
    <citation type="submission" date="2018-06" db="EMBL/GenBank/DDBJ databases">
        <title>Freshwater and sediment microbial communities from various areas in North America, analyzing microbe dynamics in response to fracking.</title>
        <authorList>
            <person name="Lamendella R."/>
        </authorList>
    </citation>
    <scope>NUCLEOTIDE SEQUENCE [LARGE SCALE GENOMIC DNA]</scope>
    <source>
        <strain evidence="10 11">97B</strain>
    </source>
</reference>
<dbReference type="PROSITE" id="PS01054">
    <property type="entry name" value="TRANSALDOLASE_1"/>
    <property type="match status" value="1"/>
</dbReference>
<evidence type="ECO:0000256" key="4">
    <source>
        <dbReference type="ARBA" id="ARBA00022490"/>
    </source>
</evidence>
<dbReference type="InterPro" id="IPR001585">
    <property type="entry name" value="TAL/FSA"/>
</dbReference>
<dbReference type="PANTHER" id="PTHR10683:SF36">
    <property type="entry name" value="TRANSALDOLASE"/>
    <property type="match status" value="1"/>
</dbReference>
<protein>
    <recommendedName>
        <fullName evidence="9">Probable transaldolase</fullName>
        <ecNumber evidence="9">2.2.1.2</ecNumber>
    </recommendedName>
</protein>
<keyword evidence="5 9" id="KW-0808">Transferase</keyword>
<evidence type="ECO:0000256" key="3">
    <source>
        <dbReference type="ARBA" id="ARBA00005740"/>
    </source>
</evidence>
<sequence length="225" mass="24501">MIENFVENGVEVMKFFIDTANMSEIQEAFEWGILSGVTTNPSLVAKEKNVTFEDRLKEITELVPGSVSAEVIATDAEGMIKEGRELAKIAPNITVKLPMTPDGLKATSTFAKEGIKTNVTLIFSANQALLAARAGATYVSPFLGRLDDIGHDGLELVSKIAEIFAIHGLETEIIAASTRHPQHITEAALRGAHIATVPLKVLKQLFHHPLTDKGIDAFLNDWNNR</sequence>
<dbReference type="GO" id="GO:0006098">
    <property type="term" value="P:pentose-phosphate shunt"/>
    <property type="evidence" value="ECO:0007669"/>
    <property type="project" value="UniProtKB-UniRule"/>
</dbReference>
<gene>
    <name evidence="9" type="primary">tal</name>
    <name evidence="10" type="ORF">DET59_105100</name>
</gene>
<dbReference type="InterPro" id="IPR013785">
    <property type="entry name" value="Aldolase_TIM"/>
</dbReference>
<organism evidence="10 11">
    <name type="scientific">Rossellomorea aquimaris</name>
    <dbReference type="NCBI Taxonomy" id="189382"/>
    <lineage>
        <taxon>Bacteria</taxon>
        <taxon>Bacillati</taxon>
        <taxon>Bacillota</taxon>
        <taxon>Bacilli</taxon>
        <taxon>Bacillales</taxon>
        <taxon>Bacillaceae</taxon>
        <taxon>Rossellomorea</taxon>
    </lineage>
</organism>